<evidence type="ECO:0000256" key="3">
    <source>
        <dbReference type="ARBA" id="ARBA00014846"/>
    </source>
</evidence>
<keyword evidence="6 8" id="KW-0418">Kinase</keyword>
<organism evidence="9 10">
    <name type="scientific">Obba rivulosa</name>
    <dbReference type="NCBI Taxonomy" id="1052685"/>
    <lineage>
        <taxon>Eukaryota</taxon>
        <taxon>Fungi</taxon>
        <taxon>Dikarya</taxon>
        <taxon>Basidiomycota</taxon>
        <taxon>Agaricomycotina</taxon>
        <taxon>Agaricomycetes</taxon>
        <taxon>Polyporales</taxon>
        <taxon>Gelatoporiaceae</taxon>
        <taxon>Obba</taxon>
    </lineage>
</organism>
<dbReference type="Pfam" id="PF06090">
    <property type="entry name" value="Ins_P5_2-kin"/>
    <property type="match status" value="1"/>
</dbReference>
<accession>A0A8E2DGB3</accession>
<evidence type="ECO:0000256" key="6">
    <source>
        <dbReference type="ARBA" id="ARBA00022777"/>
    </source>
</evidence>
<dbReference type="GO" id="GO:0005634">
    <property type="term" value="C:nucleus"/>
    <property type="evidence" value="ECO:0007669"/>
    <property type="project" value="TreeGrafter"/>
</dbReference>
<keyword evidence="7 8" id="KW-0067">ATP-binding</keyword>
<reference evidence="9 10" key="1">
    <citation type="submission" date="2016-07" db="EMBL/GenBank/DDBJ databases">
        <title>Draft genome of the white-rot fungus Obba rivulosa 3A-2.</title>
        <authorList>
            <consortium name="DOE Joint Genome Institute"/>
            <person name="Miettinen O."/>
            <person name="Riley R."/>
            <person name="Acob R."/>
            <person name="Barry K."/>
            <person name="Cullen D."/>
            <person name="De Vries R."/>
            <person name="Hainaut M."/>
            <person name="Hatakka A."/>
            <person name="Henrissat B."/>
            <person name="Hilden K."/>
            <person name="Kuo R."/>
            <person name="Labutti K."/>
            <person name="Lipzen A."/>
            <person name="Makela M.R."/>
            <person name="Sandor L."/>
            <person name="Spatafora J.W."/>
            <person name="Grigoriev I.V."/>
            <person name="Hibbett D.S."/>
        </authorList>
    </citation>
    <scope>NUCLEOTIDE SEQUENCE [LARGE SCALE GENOMIC DNA]</scope>
    <source>
        <strain evidence="9 10">3A-2</strain>
    </source>
</reference>
<dbReference type="AlphaFoldDB" id="A0A8E2DGB3"/>
<evidence type="ECO:0000256" key="5">
    <source>
        <dbReference type="ARBA" id="ARBA00022741"/>
    </source>
</evidence>
<comment type="catalytic activity">
    <reaction evidence="1 8">
        <text>1D-myo-inositol 1,3,4,5,6-pentakisphosphate + ATP = 1D-myo-inositol hexakisphosphate + ADP + H(+)</text>
        <dbReference type="Rhea" id="RHEA:20313"/>
        <dbReference type="ChEBI" id="CHEBI:15378"/>
        <dbReference type="ChEBI" id="CHEBI:30616"/>
        <dbReference type="ChEBI" id="CHEBI:57733"/>
        <dbReference type="ChEBI" id="CHEBI:58130"/>
        <dbReference type="ChEBI" id="CHEBI:456216"/>
        <dbReference type="EC" id="2.7.1.158"/>
    </reaction>
</comment>
<dbReference type="PANTHER" id="PTHR14456:SF2">
    <property type="entry name" value="INOSITOL-PENTAKISPHOSPHATE 2-KINASE"/>
    <property type="match status" value="1"/>
</dbReference>
<comment type="function">
    <text evidence="8">Phosphorylates Ins(1,3,4,5,6)P5 at position 2 to form Ins(1,2,3,4,5,6)P6 (InsP6 or phytate).</text>
</comment>
<gene>
    <name evidence="9" type="ORF">OBBRIDRAFT_890169</name>
</gene>
<comment type="domain">
    <text evidence="8">The EXKPK motif is conserved in inositol-pentakisphosphate 2-kinases of both family 1 and 2.</text>
</comment>
<dbReference type="InterPro" id="IPR043001">
    <property type="entry name" value="IP5_2-K_N_lobe"/>
</dbReference>
<dbReference type="EC" id="2.7.1.158" evidence="2 8"/>
<evidence type="ECO:0000256" key="8">
    <source>
        <dbReference type="RuleBase" id="RU364126"/>
    </source>
</evidence>
<name>A0A8E2DGB3_9APHY</name>
<proteinExistence type="predicted"/>
<dbReference type="OrthoDB" id="272370at2759"/>
<dbReference type="EMBL" id="KV722507">
    <property type="protein sequence ID" value="OCH86905.1"/>
    <property type="molecule type" value="Genomic_DNA"/>
</dbReference>
<keyword evidence="4 8" id="KW-0808">Transferase</keyword>
<evidence type="ECO:0000256" key="2">
    <source>
        <dbReference type="ARBA" id="ARBA00012023"/>
    </source>
</evidence>
<evidence type="ECO:0000256" key="7">
    <source>
        <dbReference type="ARBA" id="ARBA00022840"/>
    </source>
</evidence>
<dbReference type="GO" id="GO:0035299">
    <property type="term" value="F:inositol-1,3,4,5,6-pentakisphosphate 2-kinase activity"/>
    <property type="evidence" value="ECO:0007669"/>
    <property type="project" value="UniProtKB-EC"/>
</dbReference>
<evidence type="ECO:0000256" key="4">
    <source>
        <dbReference type="ARBA" id="ARBA00022679"/>
    </source>
</evidence>
<protein>
    <recommendedName>
        <fullName evidence="3 8">Inositol-pentakisphosphate 2-kinase</fullName>
        <ecNumber evidence="2 8">2.7.1.158</ecNumber>
    </recommendedName>
</protein>
<dbReference type="GO" id="GO:0005524">
    <property type="term" value="F:ATP binding"/>
    <property type="evidence" value="ECO:0007669"/>
    <property type="project" value="UniProtKB-KW"/>
</dbReference>
<evidence type="ECO:0000256" key="1">
    <source>
        <dbReference type="ARBA" id="ARBA00001774"/>
    </source>
</evidence>
<keyword evidence="5 8" id="KW-0547">Nucleotide-binding</keyword>
<keyword evidence="10" id="KW-1185">Reference proteome</keyword>
<sequence length="443" mass="49510">MPELMSVVSTSPQDWRYIAEGGATIVFAYVGPAHPAFDGTVLRLRKSFHNATSAEIVEDVQNSHFEEPDDPSIVFQRAIIARLVTPAHLPRLEPVLVNRPWLECLEILWNGQRPAQRRALDRIDVTRRKAVLAENLVKGDGWAVEIKPKWGFLPTPAYLSDATKTIKTRVCRFCMQSHHAVSEKQVVASGYCPLDLYSGESTRISRALGALWDTWILSSGGVNNLRIFVEGEPLRPISENPDSIRPLAERLSYGSTSAIPDLTNLRQKFISSLLLVLLDSPILGILSTLQRTLDSLDIEGLSALWTQVHTSIDSDTPRRFGEGAAEPTFEEWSQFIDMYLARTPEADTGPTVQSNTAQLRYHLLAYLLSATFKDCSVIVRMLPPGPAEQTGDGREWNASAYLIDLDVKSISRLAKWERLDRWIVERYAQTGDTRICVDARAAT</sequence>
<evidence type="ECO:0000313" key="10">
    <source>
        <dbReference type="Proteomes" id="UP000250043"/>
    </source>
</evidence>
<dbReference type="GO" id="GO:0032958">
    <property type="term" value="P:inositol phosphate biosynthetic process"/>
    <property type="evidence" value="ECO:0007669"/>
    <property type="project" value="TreeGrafter"/>
</dbReference>
<evidence type="ECO:0000313" key="9">
    <source>
        <dbReference type="EMBL" id="OCH86905.1"/>
    </source>
</evidence>
<dbReference type="Proteomes" id="UP000250043">
    <property type="component" value="Unassembled WGS sequence"/>
</dbReference>
<dbReference type="InterPro" id="IPR009286">
    <property type="entry name" value="Ins_P5_2-kin"/>
</dbReference>
<dbReference type="Gene3D" id="3.30.200.110">
    <property type="entry name" value="Inositol-pentakisphosphate 2-kinase, N-lobe"/>
    <property type="match status" value="1"/>
</dbReference>
<dbReference type="PANTHER" id="PTHR14456">
    <property type="entry name" value="INOSITOL POLYPHOSPHATE KINASE 1"/>
    <property type="match status" value="1"/>
</dbReference>